<dbReference type="Pfam" id="PF11741">
    <property type="entry name" value="AMIN"/>
    <property type="match status" value="1"/>
</dbReference>
<proteinExistence type="predicted"/>
<dbReference type="EMBL" id="RPFT01000004">
    <property type="protein sequence ID" value="RPF68582.1"/>
    <property type="molecule type" value="Genomic_DNA"/>
</dbReference>
<feature type="domain" description="AMIN" evidence="1">
    <location>
        <begin position="123"/>
        <end position="189"/>
    </location>
</feature>
<sequence length="200" mass="23330">MVVLKKMIGLVAVLSVLLARDNPFEPEINSKNLQGGFSGIYDDYLKEIHVDLPTSARILKKITLTYQDIDGSIHSKVVGIDKSIDWHYPLKLSQHTLNQTPFEKRYQIQDFDFLMANNTMILRSPYKILRSFVLVNPYRIVLDTQKGPLDIYQNMDLNQKFFSHIKVGTHKDYYRITLILDGKYRYLLEEKNGAYELKLK</sequence>
<dbReference type="Proteomes" id="UP000275263">
    <property type="component" value="Unassembled WGS sequence"/>
</dbReference>
<reference evidence="2 3" key="1">
    <citation type="journal article" date="2017" name="Gut Pathog.">
        <title>Mycobacterium avium subsp. paratuberculosis and associated risk factors for inflammatory bowel disease in Iranian patients.</title>
        <authorList>
            <person name="Zamani S."/>
            <person name="Zali M.R."/>
            <person name="Aghdaei H.A."/>
            <person name="Sechi L.A."/>
            <person name="Niegowska M."/>
            <person name="Caggiu E."/>
            <person name="Keshavarz R."/>
            <person name="Mosavari N."/>
            <person name="Feizabadi M.M."/>
        </authorList>
    </citation>
    <scope>NUCLEOTIDE SEQUENCE [LARGE SCALE GENOMIC DNA]</scope>
    <source>
        <strain evidence="2 3">1057</strain>
    </source>
</reference>
<protein>
    <submittedName>
        <fullName evidence="2">AMIN domain-containing protein</fullName>
    </submittedName>
</protein>
<dbReference type="AlphaFoldDB" id="A0A0S1XLX0"/>
<evidence type="ECO:0000313" key="2">
    <source>
        <dbReference type="EMBL" id="RPF68582.1"/>
    </source>
</evidence>
<evidence type="ECO:0000313" key="3">
    <source>
        <dbReference type="Proteomes" id="UP000275263"/>
    </source>
</evidence>
<dbReference type="InterPro" id="IPR021731">
    <property type="entry name" value="AMIN_dom"/>
</dbReference>
<comment type="caution">
    <text evidence="2">The sequence shown here is derived from an EMBL/GenBank/DDBJ whole genome shotgun (WGS) entry which is preliminary data.</text>
</comment>
<gene>
    <name evidence="2" type="ORF">EGW01_03030</name>
</gene>
<evidence type="ECO:0000259" key="1">
    <source>
        <dbReference type="Pfam" id="PF11741"/>
    </source>
</evidence>
<organism evidence="2 3">
    <name type="scientific">Helicobacter pylori</name>
    <name type="common">Campylobacter pylori</name>
    <dbReference type="NCBI Taxonomy" id="210"/>
    <lineage>
        <taxon>Bacteria</taxon>
        <taxon>Pseudomonadati</taxon>
        <taxon>Campylobacterota</taxon>
        <taxon>Epsilonproteobacteria</taxon>
        <taxon>Campylobacterales</taxon>
        <taxon>Helicobacteraceae</taxon>
        <taxon>Helicobacter</taxon>
    </lineage>
</organism>
<accession>A0A0S1XLX0</accession>
<name>A0A0S1XLX0_HELPX</name>